<evidence type="ECO:0000313" key="4">
    <source>
        <dbReference type="Proteomes" id="UP001589609"/>
    </source>
</evidence>
<dbReference type="InterPro" id="IPR003777">
    <property type="entry name" value="XdhC_CoxI"/>
</dbReference>
<gene>
    <name evidence="3" type="ORF">ACFFMS_14750</name>
</gene>
<organism evidence="3 4">
    <name type="scientific">Ectobacillus funiculus</name>
    <dbReference type="NCBI Taxonomy" id="137993"/>
    <lineage>
        <taxon>Bacteria</taxon>
        <taxon>Bacillati</taxon>
        <taxon>Bacillota</taxon>
        <taxon>Bacilli</taxon>
        <taxon>Bacillales</taxon>
        <taxon>Bacillaceae</taxon>
        <taxon>Ectobacillus</taxon>
    </lineage>
</organism>
<evidence type="ECO:0000259" key="2">
    <source>
        <dbReference type="Pfam" id="PF13478"/>
    </source>
</evidence>
<dbReference type="PANTHER" id="PTHR30388:SF6">
    <property type="entry name" value="XANTHINE DEHYDROGENASE SUBUNIT A-RELATED"/>
    <property type="match status" value="1"/>
</dbReference>
<feature type="domain" description="XdhC Rossmann" evidence="2">
    <location>
        <begin position="192"/>
        <end position="327"/>
    </location>
</feature>
<proteinExistence type="predicted"/>
<name>A0ABV5WH04_9BACI</name>
<dbReference type="Gene3D" id="3.40.50.720">
    <property type="entry name" value="NAD(P)-binding Rossmann-like Domain"/>
    <property type="match status" value="1"/>
</dbReference>
<dbReference type="RefSeq" id="WP_379950012.1">
    <property type="nucleotide sequence ID" value="NZ_JBHMAF010000086.1"/>
</dbReference>
<sequence length="342" mass="37786">MEGMHRILDIGVCEQDVLATVIHVDGSAYRREGACMLFREDGTQIGLLSAGCLEADVAARVQDLRRKGVSETIVFDMQAEDDLSWGQGAGCNGAVHVLLEPVDERLQQHLKTLKLYLDQGIEVTILKKLNDIGAVSDYLFLAGRHTFGEWSGHVPEEVEHYMNERTKKSGMFFVSGLSAYIYVHTIWPKSRVIVFGAGMDAIPLVKLAAQSGFSTVVSDWRPALCSRANFPEADELIVAFPEEAFQRIRFTPRDFILILTHQFQRDQQVLRYLLTKAVRYIGVLGSNLRTQRLLGGSAIPPIVKSPVGLSIGADGPEEIAVSIVAELISLQRSDCQKGMVLS</sequence>
<dbReference type="PANTHER" id="PTHR30388">
    <property type="entry name" value="ALDEHYDE OXIDOREDUCTASE MOLYBDENUM COFACTOR ASSEMBLY PROTEIN"/>
    <property type="match status" value="1"/>
</dbReference>
<dbReference type="Pfam" id="PF02625">
    <property type="entry name" value="XdhC_CoxI"/>
    <property type="match status" value="1"/>
</dbReference>
<comment type="caution">
    <text evidence="3">The sequence shown here is derived from an EMBL/GenBank/DDBJ whole genome shotgun (WGS) entry which is preliminary data.</text>
</comment>
<dbReference type="Pfam" id="PF13478">
    <property type="entry name" value="XdhC_C"/>
    <property type="match status" value="1"/>
</dbReference>
<feature type="domain" description="XdhC- CoxI" evidence="1">
    <location>
        <begin position="17"/>
        <end position="75"/>
    </location>
</feature>
<evidence type="ECO:0000259" key="1">
    <source>
        <dbReference type="Pfam" id="PF02625"/>
    </source>
</evidence>
<protein>
    <submittedName>
        <fullName evidence="3">XdhC family protein</fullName>
    </submittedName>
</protein>
<dbReference type="EMBL" id="JBHMAF010000086">
    <property type="protein sequence ID" value="MFB9759667.1"/>
    <property type="molecule type" value="Genomic_DNA"/>
</dbReference>
<dbReference type="Proteomes" id="UP001589609">
    <property type="component" value="Unassembled WGS sequence"/>
</dbReference>
<dbReference type="InterPro" id="IPR027051">
    <property type="entry name" value="XdhC_Rossmann_dom"/>
</dbReference>
<keyword evidence="4" id="KW-1185">Reference proteome</keyword>
<reference evidence="3 4" key="1">
    <citation type="submission" date="2024-09" db="EMBL/GenBank/DDBJ databases">
        <authorList>
            <person name="Sun Q."/>
            <person name="Mori K."/>
        </authorList>
    </citation>
    <scope>NUCLEOTIDE SEQUENCE [LARGE SCALE GENOMIC DNA]</scope>
    <source>
        <strain evidence="3 4">JCM 11201</strain>
    </source>
</reference>
<accession>A0ABV5WH04</accession>
<evidence type="ECO:0000313" key="3">
    <source>
        <dbReference type="EMBL" id="MFB9759667.1"/>
    </source>
</evidence>
<dbReference type="InterPro" id="IPR052698">
    <property type="entry name" value="MoCofactor_Util/Proc"/>
</dbReference>